<dbReference type="Gene3D" id="1.10.10.1940">
    <property type="match status" value="3"/>
</dbReference>
<dbReference type="EMBL" id="AZBU02000012">
    <property type="protein sequence ID" value="TKR59560.1"/>
    <property type="molecule type" value="Genomic_DNA"/>
</dbReference>
<dbReference type="Proteomes" id="UP000298663">
    <property type="component" value="Unassembled WGS sequence"/>
</dbReference>
<dbReference type="InterPro" id="IPR003582">
    <property type="entry name" value="ShKT_dom"/>
</dbReference>
<feature type="signal peptide" evidence="2">
    <location>
        <begin position="1"/>
        <end position="18"/>
    </location>
</feature>
<evidence type="ECO:0000256" key="2">
    <source>
        <dbReference type="SAM" id="SignalP"/>
    </source>
</evidence>
<accession>A0A4U5LTZ9</accession>
<sequence length="206" mass="21973">MYFSLAILLFALAPVAWADCTDSADYAARCDAMKAACTSTNPVLKKIMEEKCAKTCNTCPPAPACDDKDATNCPLMAPMCKDATQGAQVRQQCPKTCNACNEIFTTTPASTTVAATTAPSCQDTDTTYCPRNAKFCSGNPDFSPWMREKCPKTCGVCEGGSGTGNVNCGDAPGSPCDLYKRKGFCDDTYYTKEKRMATCGKTCGFC</sequence>
<keyword evidence="2" id="KW-0732">Signal</keyword>
<dbReference type="PROSITE" id="PS51670">
    <property type="entry name" value="SHKT"/>
    <property type="match status" value="4"/>
</dbReference>
<proteinExistence type="predicted"/>
<gene>
    <name evidence="4" type="ORF">L596_029213</name>
</gene>
<reference evidence="4 5" key="1">
    <citation type="journal article" date="2015" name="Genome Biol.">
        <title>Comparative genomics of Steinernema reveals deeply conserved gene regulatory networks.</title>
        <authorList>
            <person name="Dillman A.R."/>
            <person name="Macchietto M."/>
            <person name="Porter C.F."/>
            <person name="Rogers A."/>
            <person name="Williams B."/>
            <person name="Antoshechkin I."/>
            <person name="Lee M.M."/>
            <person name="Goodwin Z."/>
            <person name="Lu X."/>
            <person name="Lewis E.E."/>
            <person name="Goodrich-Blair H."/>
            <person name="Stock S.P."/>
            <person name="Adams B.J."/>
            <person name="Sternberg P.W."/>
            <person name="Mortazavi A."/>
        </authorList>
    </citation>
    <scope>NUCLEOTIDE SEQUENCE [LARGE SCALE GENOMIC DNA]</scope>
    <source>
        <strain evidence="4 5">ALL</strain>
    </source>
</reference>
<dbReference type="PANTHER" id="PTHR21724:SF109">
    <property type="entry name" value="SHKT DOMAIN-CONTAINING PROTEIN"/>
    <property type="match status" value="1"/>
</dbReference>
<evidence type="ECO:0000313" key="5">
    <source>
        <dbReference type="Proteomes" id="UP000298663"/>
    </source>
</evidence>
<evidence type="ECO:0000313" key="4">
    <source>
        <dbReference type="EMBL" id="TKR59560.1"/>
    </source>
</evidence>
<feature type="domain" description="ShKT" evidence="3">
    <location>
        <begin position="20"/>
        <end position="59"/>
    </location>
</feature>
<feature type="domain" description="ShKT" evidence="3">
    <location>
        <begin position="65"/>
        <end position="100"/>
    </location>
</feature>
<feature type="chain" id="PRO_5020379911" description="ShKT domain-containing protein" evidence="2">
    <location>
        <begin position="19"/>
        <end position="206"/>
    </location>
</feature>
<feature type="domain" description="ShKT" evidence="3">
    <location>
        <begin position="168"/>
        <end position="206"/>
    </location>
</feature>
<comment type="caution">
    <text evidence="1">Lacks conserved residue(s) required for the propagation of feature annotation.</text>
</comment>
<evidence type="ECO:0000256" key="1">
    <source>
        <dbReference type="PROSITE-ProRule" id="PRU01005"/>
    </source>
</evidence>
<name>A0A4U5LTZ9_STECR</name>
<protein>
    <recommendedName>
        <fullName evidence="3">ShKT domain-containing protein</fullName>
    </recommendedName>
</protein>
<evidence type="ECO:0000259" key="3">
    <source>
        <dbReference type="PROSITE" id="PS51670"/>
    </source>
</evidence>
<dbReference type="AlphaFoldDB" id="A0A4U5LTZ9"/>
<dbReference type="PANTHER" id="PTHR21724">
    <property type="entry name" value="SHKT DOMAIN-CONTAINING PROTEIN"/>
    <property type="match status" value="1"/>
</dbReference>
<dbReference type="STRING" id="34508.A0A4U5LTZ9"/>
<dbReference type="Gene3D" id="1.10.10.1870">
    <property type="entry name" value="ShTK domain-like"/>
    <property type="match status" value="1"/>
</dbReference>
<keyword evidence="5" id="KW-1185">Reference proteome</keyword>
<feature type="domain" description="ShKT" evidence="3">
    <location>
        <begin position="121"/>
        <end position="157"/>
    </location>
</feature>
<dbReference type="Pfam" id="PF01549">
    <property type="entry name" value="ShK"/>
    <property type="match status" value="4"/>
</dbReference>
<reference evidence="4 5" key="2">
    <citation type="journal article" date="2019" name="G3 (Bethesda)">
        <title>Hybrid Assembly of the Genome of the Entomopathogenic Nematode Steinernema carpocapsae Identifies the X-Chromosome.</title>
        <authorList>
            <person name="Serra L."/>
            <person name="Macchietto M."/>
            <person name="Macias-Munoz A."/>
            <person name="McGill C.J."/>
            <person name="Rodriguez I.M."/>
            <person name="Rodriguez B."/>
            <person name="Murad R."/>
            <person name="Mortazavi A."/>
        </authorList>
    </citation>
    <scope>NUCLEOTIDE SEQUENCE [LARGE SCALE GENOMIC DNA]</scope>
    <source>
        <strain evidence="4 5">ALL</strain>
    </source>
</reference>
<dbReference type="SMART" id="SM00254">
    <property type="entry name" value="ShKT"/>
    <property type="match status" value="4"/>
</dbReference>
<dbReference type="OrthoDB" id="5877829at2759"/>
<organism evidence="4 5">
    <name type="scientific">Steinernema carpocapsae</name>
    <name type="common">Entomopathogenic nematode</name>
    <dbReference type="NCBI Taxonomy" id="34508"/>
    <lineage>
        <taxon>Eukaryota</taxon>
        <taxon>Metazoa</taxon>
        <taxon>Ecdysozoa</taxon>
        <taxon>Nematoda</taxon>
        <taxon>Chromadorea</taxon>
        <taxon>Rhabditida</taxon>
        <taxon>Tylenchina</taxon>
        <taxon>Panagrolaimomorpha</taxon>
        <taxon>Strongyloidoidea</taxon>
        <taxon>Steinernematidae</taxon>
        <taxon>Steinernema</taxon>
    </lineage>
</organism>
<comment type="caution">
    <text evidence="4">The sequence shown here is derived from an EMBL/GenBank/DDBJ whole genome shotgun (WGS) entry which is preliminary data.</text>
</comment>